<name>A0A7J6WKU0_THATH</name>
<evidence type="ECO:0000313" key="3">
    <source>
        <dbReference type="Proteomes" id="UP000554482"/>
    </source>
</evidence>
<evidence type="ECO:0000313" key="2">
    <source>
        <dbReference type="EMBL" id="KAF5197537.1"/>
    </source>
</evidence>
<comment type="caution">
    <text evidence="2">The sequence shown here is derived from an EMBL/GenBank/DDBJ whole genome shotgun (WGS) entry which is preliminary data.</text>
</comment>
<dbReference type="GO" id="GO:0004860">
    <property type="term" value="F:protein kinase inhibitor activity"/>
    <property type="evidence" value="ECO:0007669"/>
    <property type="project" value="TreeGrafter"/>
</dbReference>
<protein>
    <submittedName>
        <fullName evidence="2">Prkr-interacting protein</fullName>
    </submittedName>
</protein>
<evidence type="ECO:0000256" key="1">
    <source>
        <dbReference type="SAM" id="MobiDB-lite"/>
    </source>
</evidence>
<feature type="compositionally biased region" description="Acidic residues" evidence="1">
    <location>
        <begin position="181"/>
        <end position="195"/>
    </location>
</feature>
<dbReference type="EMBL" id="JABWDY010014580">
    <property type="protein sequence ID" value="KAF5197537.1"/>
    <property type="molecule type" value="Genomic_DNA"/>
</dbReference>
<proteinExistence type="predicted"/>
<dbReference type="PANTHER" id="PTHR13507">
    <property type="entry name" value="PRKR-INTERACTING PROTEIN 1"/>
    <property type="match status" value="1"/>
</dbReference>
<feature type="region of interest" description="Disordered" evidence="1">
    <location>
        <begin position="21"/>
        <end position="41"/>
    </location>
</feature>
<dbReference type="AlphaFoldDB" id="A0A7J6WKU0"/>
<dbReference type="Pfam" id="PF06658">
    <property type="entry name" value="DUF1168"/>
    <property type="match status" value="1"/>
</dbReference>
<dbReference type="OrthoDB" id="10067079at2759"/>
<accession>A0A7J6WKU0</accession>
<dbReference type="InterPro" id="IPR009548">
    <property type="entry name" value="Prkrip1"/>
</dbReference>
<organism evidence="2 3">
    <name type="scientific">Thalictrum thalictroides</name>
    <name type="common">Rue-anemone</name>
    <name type="synonym">Anemone thalictroides</name>
    <dbReference type="NCBI Taxonomy" id="46969"/>
    <lineage>
        <taxon>Eukaryota</taxon>
        <taxon>Viridiplantae</taxon>
        <taxon>Streptophyta</taxon>
        <taxon>Embryophyta</taxon>
        <taxon>Tracheophyta</taxon>
        <taxon>Spermatophyta</taxon>
        <taxon>Magnoliopsida</taxon>
        <taxon>Ranunculales</taxon>
        <taxon>Ranunculaceae</taxon>
        <taxon>Thalictroideae</taxon>
        <taxon>Thalictrum</taxon>
    </lineage>
</organism>
<dbReference type="GO" id="GO:0019901">
    <property type="term" value="F:protein kinase binding"/>
    <property type="evidence" value="ECO:0007669"/>
    <property type="project" value="TreeGrafter"/>
</dbReference>
<feature type="region of interest" description="Disordered" evidence="1">
    <location>
        <begin position="77"/>
        <end position="101"/>
    </location>
</feature>
<feature type="compositionally biased region" description="Basic residues" evidence="1">
    <location>
        <begin position="138"/>
        <end position="154"/>
    </location>
</feature>
<dbReference type="GO" id="GO:0003725">
    <property type="term" value="F:double-stranded RNA binding"/>
    <property type="evidence" value="ECO:0007669"/>
    <property type="project" value="InterPro"/>
</dbReference>
<dbReference type="Proteomes" id="UP000554482">
    <property type="component" value="Unassembled WGS sequence"/>
</dbReference>
<keyword evidence="3" id="KW-1185">Reference proteome</keyword>
<feature type="region of interest" description="Disordered" evidence="1">
    <location>
        <begin position="133"/>
        <end position="195"/>
    </location>
</feature>
<dbReference type="PANTHER" id="PTHR13507:SF0">
    <property type="entry name" value="PRKR-INTERACTING PROTEIN 1"/>
    <property type="match status" value="1"/>
</dbReference>
<dbReference type="GO" id="GO:0005730">
    <property type="term" value="C:nucleolus"/>
    <property type="evidence" value="ECO:0007669"/>
    <property type="project" value="TreeGrafter"/>
</dbReference>
<reference evidence="2 3" key="1">
    <citation type="submission" date="2020-06" db="EMBL/GenBank/DDBJ databases">
        <title>Transcriptomic and genomic resources for Thalictrum thalictroides and T. hernandezii: Facilitating candidate gene discovery in an emerging model plant lineage.</title>
        <authorList>
            <person name="Arias T."/>
            <person name="Riano-Pachon D.M."/>
            <person name="Di Stilio V.S."/>
        </authorList>
    </citation>
    <scope>NUCLEOTIDE SEQUENCE [LARGE SCALE GENOMIC DNA]</scope>
    <source>
        <strain evidence="3">cv. WT478/WT964</strain>
        <tissue evidence="2">Leaves</tissue>
    </source>
</reference>
<sequence length="195" mass="21939">MSFSANSKSVMEGDLQLVSIPKPSATTSSLPPLPISKATTTTSNNNAIVEYTKPVSQEDEDLEVKLRRIIDNVPVRVNNTSGSSAGSGSGDFHQYRQMRRKEQDRLMRMDAHYEKTKEVEEFNLRREERLKAAEERTAKKRAKRQKKRMKKKEKVCKVSSNSSSGGGDGCGDEEQKKDGTSDDEDDKDSDEEEFK</sequence>
<gene>
    <name evidence="2" type="ORF">FRX31_012883</name>
</gene>